<dbReference type="InterPro" id="IPR050323">
    <property type="entry name" value="Ribosomal_protein_uL10"/>
</dbReference>
<accession>A0A6A4ND35</accession>
<dbReference type="EMBL" id="WOCE01000024">
    <property type="protein sequence ID" value="KAE9586581.1"/>
    <property type="molecule type" value="Genomic_DNA"/>
</dbReference>
<name>A0A6A4ND35_LUPAL</name>
<protein>
    <submittedName>
        <fullName evidence="4">Putative ribosomal protein L10P</fullName>
    </submittedName>
</protein>
<evidence type="ECO:0000256" key="1">
    <source>
        <dbReference type="ARBA" id="ARBA00008889"/>
    </source>
</evidence>
<dbReference type="GO" id="GO:0003735">
    <property type="term" value="F:structural constituent of ribosome"/>
    <property type="evidence" value="ECO:0007669"/>
    <property type="project" value="TreeGrafter"/>
</dbReference>
<evidence type="ECO:0000313" key="4">
    <source>
        <dbReference type="EMBL" id="KAE9586581.1"/>
    </source>
</evidence>
<organism evidence="4 5">
    <name type="scientific">Lupinus albus</name>
    <name type="common">White lupine</name>
    <name type="synonym">Lupinus termis</name>
    <dbReference type="NCBI Taxonomy" id="3870"/>
    <lineage>
        <taxon>Eukaryota</taxon>
        <taxon>Viridiplantae</taxon>
        <taxon>Streptophyta</taxon>
        <taxon>Embryophyta</taxon>
        <taxon>Tracheophyta</taxon>
        <taxon>Spermatophyta</taxon>
        <taxon>Magnoliopsida</taxon>
        <taxon>eudicotyledons</taxon>
        <taxon>Gunneridae</taxon>
        <taxon>Pentapetalae</taxon>
        <taxon>rosids</taxon>
        <taxon>fabids</taxon>
        <taxon>Fabales</taxon>
        <taxon>Fabaceae</taxon>
        <taxon>Papilionoideae</taxon>
        <taxon>50 kb inversion clade</taxon>
        <taxon>genistoids sensu lato</taxon>
        <taxon>core genistoids</taxon>
        <taxon>Genisteae</taxon>
        <taxon>Lupinus</taxon>
    </lineage>
</organism>
<dbReference type="GO" id="GO:0070180">
    <property type="term" value="F:large ribosomal subunit rRNA binding"/>
    <property type="evidence" value="ECO:0007669"/>
    <property type="project" value="TreeGrafter"/>
</dbReference>
<dbReference type="AlphaFoldDB" id="A0A6A4ND35"/>
<reference evidence="5" key="1">
    <citation type="journal article" date="2020" name="Nat. Commun.">
        <title>Genome sequence of the cluster root forming white lupin.</title>
        <authorList>
            <person name="Hufnagel B."/>
            <person name="Marques A."/>
            <person name="Soriano A."/>
            <person name="Marques L."/>
            <person name="Divol F."/>
            <person name="Doumas P."/>
            <person name="Sallet E."/>
            <person name="Mancinotti D."/>
            <person name="Carrere S."/>
            <person name="Marande W."/>
            <person name="Arribat S."/>
            <person name="Keller J."/>
            <person name="Huneau C."/>
            <person name="Blein T."/>
            <person name="Aime D."/>
            <person name="Laguerre M."/>
            <person name="Taylor J."/>
            <person name="Schubert V."/>
            <person name="Nelson M."/>
            <person name="Geu-Flores F."/>
            <person name="Crespi M."/>
            <person name="Gallardo-Guerrero K."/>
            <person name="Delaux P.-M."/>
            <person name="Salse J."/>
            <person name="Berges H."/>
            <person name="Guyot R."/>
            <person name="Gouzy J."/>
            <person name="Peret B."/>
        </authorList>
    </citation>
    <scope>NUCLEOTIDE SEQUENCE [LARGE SCALE GENOMIC DNA]</scope>
    <source>
        <strain evidence="5">cv. Amiga</strain>
    </source>
</reference>
<dbReference type="GO" id="GO:0000027">
    <property type="term" value="P:ribosomal large subunit assembly"/>
    <property type="evidence" value="ECO:0007669"/>
    <property type="project" value="TreeGrafter"/>
</dbReference>
<evidence type="ECO:0000256" key="3">
    <source>
        <dbReference type="ARBA" id="ARBA00023274"/>
    </source>
</evidence>
<dbReference type="PANTHER" id="PTHR45699:SF24">
    <property type="entry name" value="RIBOSOMAL PROTEIN L10P-RELATED"/>
    <property type="match status" value="1"/>
</dbReference>
<keyword evidence="3" id="KW-0687">Ribonucleoprotein</keyword>
<dbReference type="InterPro" id="IPR043141">
    <property type="entry name" value="Ribosomal_uL10-like_sf"/>
</dbReference>
<dbReference type="OrthoDB" id="10259902at2759"/>
<dbReference type="Proteomes" id="UP000447434">
    <property type="component" value="Chromosome 24"/>
</dbReference>
<dbReference type="PANTHER" id="PTHR45699">
    <property type="entry name" value="60S ACIDIC RIBOSOMAL PROTEIN P0"/>
    <property type="match status" value="1"/>
</dbReference>
<sequence>MAKNLSKIAYDAKLGKLLKEYSRVLVISSDNIGCNELQGIRRNLHADSVVVMGKNSMMKRSLMLDAQRTGNKAFLNLAPLLHGNVALIFTKSDLREVSEQVAKYKVVDPILMCPKFMSYDSYQNCSYMQSGQLPLNLTCCKQQSSQTSEPFLVSSKFSPHQHCFMMRSRQFLMTSIWAPLLLLAGNL</sequence>
<comment type="caution">
    <text evidence="4">The sequence shown here is derived from an EMBL/GenBank/DDBJ whole genome shotgun (WGS) entry which is preliminary data.</text>
</comment>
<gene>
    <name evidence="4" type="ORF">Lalb_Chr24g0403481</name>
</gene>
<dbReference type="GO" id="GO:0022625">
    <property type="term" value="C:cytosolic large ribosomal subunit"/>
    <property type="evidence" value="ECO:0007669"/>
    <property type="project" value="TreeGrafter"/>
</dbReference>
<evidence type="ECO:0000313" key="5">
    <source>
        <dbReference type="Proteomes" id="UP000447434"/>
    </source>
</evidence>
<evidence type="ECO:0000256" key="2">
    <source>
        <dbReference type="ARBA" id="ARBA00022980"/>
    </source>
</evidence>
<dbReference type="Pfam" id="PF00466">
    <property type="entry name" value="Ribosomal_L10"/>
    <property type="match status" value="1"/>
</dbReference>
<dbReference type="InterPro" id="IPR001790">
    <property type="entry name" value="Ribosomal_uL10"/>
</dbReference>
<dbReference type="GO" id="GO:0002181">
    <property type="term" value="P:cytoplasmic translation"/>
    <property type="evidence" value="ECO:0007669"/>
    <property type="project" value="TreeGrafter"/>
</dbReference>
<keyword evidence="2 4" id="KW-0689">Ribosomal protein</keyword>
<keyword evidence="5" id="KW-1185">Reference proteome</keyword>
<proteinExistence type="inferred from homology"/>
<comment type="similarity">
    <text evidence="1">Belongs to the universal ribosomal protein uL10 family.</text>
</comment>
<dbReference type="Gene3D" id="3.30.70.1730">
    <property type="match status" value="1"/>
</dbReference>
<dbReference type="SUPFAM" id="SSF160369">
    <property type="entry name" value="Ribosomal protein L10-like"/>
    <property type="match status" value="1"/>
</dbReference>